<accession>A0ABV5ALT5</accession>
<dbReference type="NCBIfam" id="NF009553">
    <property type="entry name" value="PRK12997.1-5"/>
    <property type="match status" value="1"/>
</dbReference>
<evidence type="ECO:0000256" key="4">
    <source>
        <dbReference type="ARBA" id="ARBA00022475"/>
    </source>
</evidence>
<gene>
    <name evidence="15" type="ORF">KKP3000_003512</name>
</gene>
<dbReference type="EMBL" id="JBDXSU010000051">
    <property type="protein sequence ID" value="MFB5193220.1"/>
    <property type="molecule type" value="Genomic_DNA"/>
</dbReference>
<evidence type="ECO:0000256" key="2">
    <source>
        <dbReference type="ARBA" id="ARBA00011738"/>
    </source>
</evidence>
<keyword evidence="9 14" id="KW-0472">Membrane</keyword>
<organism evidence="15 16">
    <name type="scientific">Alicyclobacillus fastidiosus</name>
    <dbReference type="NCBI Taxonomy" id="392011"/>
    <lineage>
        <taxon>Bacteria</taxon>
        <taxon>Bacillati</taxon>
        <taxon>Bacillota</taxon>
        <taxon>Bacilli</taxon>
        <taxon>Bacillales</taxon>
        <taxon>Alicyclobacillaceae</taxon>
        <taxon>Alicyclobacillus</taxon>
    </lineage>
</organism>
<evidence type="ECO:0000313" key="16">
    <source>
        <dbReference type="Proteomes" id="UP001579974"/>
    </source>
</evidence>
<feature type="transmembrane region" description="Helical" evidence="14">
    <location>
        <begin position="374"/>
        <end position="401"/>
    </location>
</feature>
<comment type="subcellular location">
    <subcellularLocation>
        <location evidence="1">Cell membrane</location>
        <topology evidence="1">Multi-pass membrane protein</topology>
    </subcellularLocation>
</comment>
<evidence type="ECO:0000256" key="9">
    <source>
        <dbReference type="ARBA" id="ARBA00023136"/>
    </source>
</evidence>
<reference evidence="15 16" key="1">
    <citation type="journal article" date="2024" name="Int. J. Mol. Sci.">
        <title>Exploration of Alicyclobacillus spp. Genome in Search of Antibiotic Resistance.</title>
        <authorList>
            <person name="Bucka-Kolendo J."/>
            <person name="Kiousi D.E."/>
            <person name="Dekowska A."/>
            <person name="Mikolajczuk-Szczyrba A."/>
            <person name="Karadedos D.M."/>
            <person name="Michael P."/>
            <person name="Galanis A."/>
            <person name="Sokolowska B."/>
        </authorList>
    </citation>
    <scope>NUCLEOTIDE SEQUENCE [LARGE SCALE GENOMIC DNA]</scope>
    <source>
        <strain evidence="15 16">KKP 3000</strain>
    </source>
</reference>
<comment type="similarity">
    <text evidence="11">Belongs to the UlaA family.</text>
</comment>
<feature type="transmembrane region" description="Helical" evidence="14">
    <location>
        <begin position="223"/>
        <end position="243"/>
    </location>
</feature>
<proteinExistence type="inferred from homology"/>
<evidence type="ECO:0000256" key="6">
    <source>
        <dbReference type="ARBA" id="ARBA00022683"/>
    </source>
</evidence>
<keyword evidence="6" id="KW-0598">Phosphotransferase system</keyword>
<keyword evidence="3" id="KW-0813">Transport</keyword>
<evidence type="ECO:0000256" key="1">
    <source>
        <dbReference type="ARBA" id="ARBA00004651"/>
    </source>
</evidence>
<evidence type="ECO:0000256" key="13">
    <source>
        <dbReference type="ARBA" id="ARBA00042859"/>
    </source>
</evidence>
<comment type="caution">
    <text evidence="15">The sequence shown here is derived from an EMBL/GenBank/DDBJ whole genome shotgun (WGS) entry which is preliminary data.</text>
</comment>
<keyword evidence="16" id="KW-1185">Reference proteome</keyword>
<evidence type="ECO:0000313" key="15">
    <source>
        <dbReference type="EMBL" id="MFB5193220.1"/>
    </source>
</evidence>
<name>A0ABV5ALT5_9BACL</name>
<feature type="transmembrane region" description="Helical" evidence="14">
    <location>
        <begin position="315"/>
        <end position="343"/>
    </location>
</feature>
<keyword evidence="4" id="KW-1003">Cell membrane</keyword>
<keyword evidence="7 14" id="KW-0812">Transmembrane</keyword>
<evidence type="ECO:0000256" key="10">
    <source>
        <dbReference type="ARBA" id="ARBA00037387"/>
    </source>
</evidence>
<evidence type="ECO:0000256" key="14">
    <source>
        <dbReference type="SAM" id="Phobius"/>
    </source>
</evidence>
<dbReference type="PANTHER" id="PTHR33843:SF4">
    <property type="entry name" value="ASCORBATE-SPECIFIC PTS SYSTEM EIIC COMPONENT"/>
    <property type="match status" value="1"/>
</dbReference>
<comment type="function">
    <text evidence="10">The phosphoenolpyruvate-dependent sugar phosphotransferase system (sugar PTS), a major carbohydrate active transport system, catalyzes the phosphorylation of incoming sugar substrates concomitantly with their translocation across the cell membrane. The enzyme II UlaABC PTS system is involved in ascorbate transport.</text>
</comment>
<evidence type="ECO:0000256" key="7">
    <source>
        <dbReference type="ARBA" id="ARBA00022692"/>
    </source>
</evidence>
<evidence type="ECO:0000256" key="5">
    <source>
        <dbReference type="ARBA" id="ARBA00022597"/>
    </source>
</evidence>
<feature type="transmembrane region" description="Helical" evidence="14">
    <location>
        <begin position="149"/>
        <end position="167"/>
    </location>
</feature>
<feature type="transmembrane region" description="Helical" evidence="14">
    <location>
        <begin position="255"/>
        <end position="277"/>
    </location>
</feature>
<feature type="transmembrane region" description="Helical" evidence="14">
    <location>
        <begin position="42"/>
        <end position="62"/>
    </location>
</feature>
<evidence type="ECO:0000256" key="8">
    <source>
        <dbReference type="ARBA" id="ARBA00022989"/>
    </source>
</evidence>
<evidence type="ECO:0000256" key="12">
    <source>
        <dbReference type="ARBA" id="ARBA00039702"/>
    </source>
</evidence>
<dbReference type="Pfam" id="PF03611">
    <property type="entry name" value="EIIC-GAT"/>
    <property type="match status" value="1"/>
</dbReference>
<feature type="transmembrane region" description="Helical" evidence="14">
    <location>
        <begin position="421"/>
        <end position="444"/>
    </location>
</feature>
<keyword evidence="8 14" id="KW-1133">Transmembrane helix</keyword>
<evidence type="ECO:0000256" key="11">
    <source>
        <dbReference type="ARBA" id="ARBA00038218"/>
    </source>
</evidence>
<evidence type="ECO:0000256" key="3">
    <source>
        <dbReference type="ARBA" id="ARBA00022448"/>
    </source>
</evidence>
<dbReference type="NCBIfam" id="NF006920">
    <property type="entry name" value="PRK09410.1-2"/>
    <property type="match status" value="1"/>
</dbReference>
<feature type="transmembrane region" description="Helical" evidence="14">
    <location>
        <begin position="93"/>
        <end position="112"/>
    </location>
</feature>
<dbReference type="InterPro" id="IPR004703">
    <property type="entry name" value="PTS_sugar-sp_permease"/>
</dbReference>
<dbReference type="RefSeq" id="WP_275475962.1">
    <property type="nucleotide sequence ID" value="NZ_CP162940.1"/>
</dbReference>
<feature type="transmembrane region" description="Helical" evidence="14">
    <location>
        <begin position="12"/>
        <end position="30"/>
    </location>
</feature>
<comment type="subunit">
    <text evidence="2">Homodimer.</text>
</comment>
<dbReference type="Proteomes" id="UP001579974">
    <property type="component" value="Unassembled WGS sequence"/>
</dbReference>
<sequence length="460" mass="47285">MGVLHFIVNEILSQPQLLVGIMALIGLLALRKSVNDVVTGTLKVIVGFLILTGGAGIISSALSPLGNMVQSGLHLHGVIPTNEAIVALAQKSFGAETAIIMGVGFVVNLILARITPAKFIFLTGHHLFFMATVLAVVLGSAGIHGASETILGGIVLGTVGTVMPAFVHPFMKQVTGGADFALGHFNSLGYITAAAIGKVVGKNSRTTEEIKVSPKVGFLRDSLVMTTLTMIIIYILLAVIAGAKSIAEYTQGSNYVMYSLTQALTFGGGIAIVLMGVRMILSELVPAFQGIALKIVPNALPALDCPTTFTFAPTAVLVGFISSLVGGIVGMFLMGPLGLALIIPGMVPHFFDGGTAGVFGNATGGRRGAMIGSFVNGLLITALPALLLAFLGSLGLANTTFGDSDFCWVGIVTGGIAKTGYAGTFILTILFCAVLVAFASMVTVRSNRRARGAMGSSVSA</sequence>
<dbReference type="InterPro" id="IPR051562">
    <property type="entry name" value="Ascorbate-PTS_EIIC"/>
</dbReference>
<protein>
    <recommendedName>
        <fullName evidence="12">Ascorbate-specific PTS system EIIC component</fullName>
    </recommendedName>
    <alternativeName>
        <fullName evidence="13">Ascorbate-specific permease IIC component UlaA</fullName>
    </alternativeName>
</protein>
<feature type="transmembrane region" description="Helical" evidence="14">
    <location>
        <begin position="119"/>
        <end position="143"/>
    </location>
</feature>
<keyword evidence="5" id="KW-0762">Sugar transport</keyword>
<dbReference type="PANTHER" id="PTHR33843">
    <property type="entry name" value="ASCORBATE-SPECIFIC PTS SYSTEM EIIC COMPONENT"/>
    <property type="match status" value="1"/>
</dbReference>